<comment type="similarity">
    <text evidence="1 8">Belongs to the SOS response-associated peptidase family.</text>
</comment>
<dbReference type="EC" id="3.4.-.-" evidence="8"/>
<evidence type="ECO:0000256" key="5">
    <source>
        <dbReference type="ARBA" id="ARBA00023124"/>
    </source>
</evidence>
<accession>A0A2T0QDM0</accession>
<proteinExistence type="inferred from homology"/>
<dbReference type="GO" id="GO:0106300">
    <property type="term" value="P:protein-DNA covalent cross-linking repair"/>
    <property type="evidence" value="ECO:0007669"/>
    <property type="project" value="InterPro"/>
</dbReference>
<dbReference type="GO" id="GO:0016829">
    <property type="term" value="F:lyase activity"/>
    <property type="evidence" value="ECO:0007669"/>
    <property type="project" value="UniProtKB-KW"/>
</dbReference>
<dbReference type="PANTHER" id="PTHR13604:SF0">
    <property type="entry name" value="ABASIC SITE PROCESSING PROTEIN HMCES"/>
    <property type="match status" value="1"/>
</dbReference>
<keyword evidence="11" id="KW-1185">Reference proteome</keyword>
<protein>
    <recommendedName>
        <fullName evidence="8">Abasic site processing protein</fullName>
        <ecNumber evidence="8">3.4.-.-</ecNumber>
    </recommendedName>
</protein>
<organism evidence="10 11">
    <name type="scientific">Allonocardiopsis opalescens</name>
    <dbReference type="NCBI Taxonomy" id="1144618"/>
    <lineage>
        <taxon>Bacteria</taxon>
        <taxon>Bacillati</taxon>
        <taxon>Actinomycetota</taxon>
        <taxon>Actinomycetes</taxon>
        <taxon>Streptosporangiales</taxon>
        <taxon>Allonocardiopsis</taxon>
    </lineage>
</organism>
<evidence type="ECO:0000256" key="7">
    <source>
        <dbReference type="ARBA" id="ARBA00023239"/>
    </source>
</evidence>
<dbReference type="Gene3D" id="3.90.1680.10">
    <property type="entry name" value="SOS response associated peptidase-like"/>
    <property type="match status" value="1"/>
</dbReference>
<evidence type="ECO:0000256" key="2">
    <source>
        <dbReference type="ARBA" id="ARBA00022670"/>
    </source>
</evidence>
<dbReference type="AlphaFoldDB" id="A0A2T0QDM0"/>
<dbReference type="GO" id="GO:0003697">
    <property type="term" value="F:single-stranded DNA binding"/>
    <property type="evidence" value="ECO:0007669"/>
    <property type="project" value="InterPro"/>
</dbReference>
<keyword evidence="6" id="KW-0238">DNA-binding</keyword>
<evidence type="ECO:0000256" key="9">
    <source>
        <dbReference type="SAM" id="MobiDB-lite"/>
    </source>
</evidence>
<keyword evidence="7" id="KW-0456">Lyase</keyword>
<evidence type="ECO:0000256" key="6">
    <source>
        <dbReference type="ARBA" id="ARBA00023125"/>
    </source>
</evidence>
<dbReference type="Proteomes" id="UP000237846">
    <property type="component" value="Unassembled WGS sequence"/>
</dbReference>
<keyword evidence="4 8" id="KW-0378">Hydrolase</keyword>
<dbReference type="Pfam" id="PF02586">
    <property type="entry name" value="SRAP"/>
    <property type="match status" value="1"/>
</dbReference>
<evidence type="ECO:0000256" key="8">
    <source>
        <dbReference type="RuleBase" id="RU364100"/>
    </source>
</evidence>
<reference evidence="10 11" key="1">
    <citation type="submission" date="2018-03" db="EMBL/GenBank/DDBJ databases">
        <title>Genomic Encyclopedia of Archaeal and Bacterial Type Strains, Phase II (KMG-II): from individual species to whole genera.</title>
        <authorList>
            <person name="Goeker M."/>
        </authorList>
    </citation>
    <scope>NUCLEOTIDE SEQUENCE [LARGE SCALE GENOMIC DNA]</scope>
    <source>
        <strain evidence="10 11">DSM 45601</strain>
    </source>
</reference>
<sequence length="253" mass="28611">MCGRYALARTRGQLQMEFGAEWAVPEELTPDYNVAPTKRVYAVLERRVAPGAPPRRELRDLRWGLVPSWSKDSGGAAKMINARLESVAEKPAFRGALARRRCLVPVDGYYEWLVEGADRPRSQQRRHPYHVSFRGGRPLALAGLYELWRDPVRPDGDPDAWWRTCAIITTEANPEIRGIHHRMPMPVAPSVWDRWLDPALTDTDEVLGLLRPPPEGSLAAHRVGDAVNSVRNNDPSLLRPHQPEPEPEEAQLF</sequence>
<dbReference type="InterPro" id="IPR036590">
    <property type="entry name" value="SRAP-like"/>
</dbReference>
<evidence type="ECO:0000256" key="4">
    <source>
        <dbReference type="ARBA" id="ARBA00022801"/>
    </source>
</evidence>
<comment type="caution">
    <text evidence="10">The sequence shown here is derived from an EMBL/GenBank/DDBJ whole genome shotgun (WGS) entry which is preliminary data.</text>
</comment>
<dbReference type="EMBL" id="PVZC01000001">
    <property type="protein sequence ID" value="PRY02044.1"/>
    <property type="molecule type" value="Genomic_DNA"/>
</dbReference>
<feature type="region of interest" description="Disordered" evidence="9">
    <location>
        <begin position="229"/>
        <end position="253"/>
    </location>
</feature>
<keyword evidence="5" id="KW-0190">Covalent protein-DNA linkage</keyword>
<dbReference type="SUPFAM" id="SSF143081">
    <property type="entry name" value="BB1717-like"/>
    <property type="match status" value="1"/>
</dbReference>
<dbReference type="InterPro" id="IPR003738">
    <property type="entry name" value="SRAP"/>
</dbReference>
<dbReference type="OrthoDB" id="9782620at2"/>
<evidence type="ECO:0000313" key="11">
    <source>
        <dbReference type="Proteomes" id="UP000237846"/>
    </source>
</evidence>
<evidence type="ECO:0000256" key="3">
    <source>
        <dbReference type="ARBA" id="ARBA00022763"/>
    </source>
</evidence>
<dbReference type="PANTHER" id="PTHR13604">
    <property type="entry name" value="DC12-RELATED"/>
    <property type="match status" value="1"/>
</dbReference>
<keyword evidence="3" id="KW-0227">DNA damage</keyword>
<name>A0A2T0QDM0_9ACTN</name>
<dbReference type="GO" id="GO:0006508">
    <property type="term" value="P:proteolysis"/>
    <property type="evidence" value="ECO:0007669"/>
    <property type="project" value="UniProtKB-KW"/>
</dbReference>
<dbReference type="GO" id="GO:0008233">
    <property type="term" value="F:peptidase activity"/>
    <property type="evidence" value="ECO:0007669"/>
    <property type="project" value="UniProtKB-KW"/>
</dbReference>
<evidence type="ECO:0000313" key="10">
    <source>
        <dbReference type="EMBL" id="PRY02044.1"/>
    </source>
</evidence>
<gene>
    <name evidence="10" type="ORF">CLV72_101644</name>
</gene>
<keyword evidence="2 8" id="KW-0645">Protease</keyword>
<evidence type="ECO:0000256" key="1">
    <source>
        <dbReference type="ARBA" id="ARBA00008136"/>
    </source>
</evidence>
<dbReference type="RefSeq" id="WP_106238817.1">
    <property type="nucleotide sequence ID" value="NZ_PVZC01000001.1"/>
</dbReference>